<accession>A0A3E0VDM3</accession>
<dbReference type="RefSeq" id="WP_116413433.1">
    <property type="nucleotide sequence ID" value="NZ_NBWZ01000001.1"/>
</dbReference>
<comment type="caution">
    <text evidence="3">The sequence shown here is derived from an EMBL/GenBank/DDBJ whole genome shotgun (WGS) entry which is preliminary data.</text>
</comment>
<evidence type="ECO:0000256" key="1">
    <source>
        <dbReference type="SAM" id="MobiDB-lite"/>
    </source>
</evidence>
<feature type="compositionally biased region" description="Low complexity" evidence="1">
    <location>
        <begin position="30"/>
        <end position="42"/>
    </location>
</feature>
<feature type="chain" id="PRO_5017601258" evidence="2">
    <location>
        <begin position="35"/>
        <end position="139"/>
    </location>
</feature>
<feature type="region of interest" description="Disordered" evidence="1">
    <location>
        <begin position="30"/>
        <end position="139"/>
    </location>
</feature>
<protein>
    <submittedName>
        <fullName evidence="3">Uncharacterized protein</fullName>
    </submittedName>
</protein>
<proteinExistence type="predicted"/>
<dbReference type="PROSITE" id="PS51318">
    <property type="entry name" value="TAT"/>
    <property type="match status" value="1"/>
</dbReference>
<feature type="compositionally biased region" description="Basic and acidic residues" evidence="1">
    <location>
        <begin position="107"/>
        <end position="139"/>
    </location>
</feature>
<feature type="compositionally biased region" description="Basic and acidic residues" evidence="1">
    <location>
        <begin position="47"/>
        <end position="88"/>
    </location>
</feature>
<evidence type="ECO:0000313" key="4">
    <source>
        <dbReference type="Proteomes" id="UP000256486"/>
    </source>
</evidence>
<feature type="signal peptide" evidence="2">
    <location>
        <begin position="1"/>
        <end position="34"/>
    </location>
</feature>
<dbReference type="InterPro" id="IPR006311">
    <property type="entry name" value="TAT_signal"/>
</dbReference>
<keyword evidence="2" id="KW-0732">Signal</keyword>
<keyword evidence="4" id="KW-1185">Reference proteome</keyword>
<gene>
    <name evidence="3" type="ORF">B7R54_01370</name>
</gene>
<evidence type="ECO:0000256" key="2">
    <source>
        <dbReference type="SAM" id="SignalP"/>
    </source>
</evidence>
<name>A0A3E0VDM3_9MICO</name>
<reference evidence="3 4" key="1">
    <citation type="submission" date="2017-04" db="EMBL/GenBank/DDBJ databases">
        <title>Comparative genome analysis of Subtercola boreus.</title>
        <authorList>
            <person name="Cho Y.-J."/>
            <person name="Cho A."/>
            <person name="Kim O.-S."/>
            <person name="Lee J.-I."/>
        </authorList>
    </citation>
    <scope>NUCLEOTIDE SEQUENCE [LARGE SCALE GENOMIC DNA]</scope>
    <source>
        <strain evidence="3 4">K300</strain>
    </source>
</reference>
<dbReference type="EMBL" id="NBWZ01000001">
    <property type="protein sequence ID" value="RFA08016.1"/>
    <property type="molecule type" value="Genomic_DNA"/>
</dbReference>
<sequence length="139" mass="13643">MSTRTSRRTALLATAAVAAALVGGSVSLAASAQAAPLTTSSSVGQRVGDDNAHADDNGGLRHHGRGADDAAGHVRHGGHAEPGDDKGVHAASTTVFTTAASTGVAAADDHGRRGGHAEPGDDRGGRHGGRGNDDAPGHH</sequence>
<dbReference type="AlphaFoldDB" id="A0A3E0VDM3"/>
<dbReference type="Proteomes" id="UP000256486">
    <property type="component" value="Unassembled WGS sequence"/>
</dbReference>
<feature type="compositionally biased region" description="Low complexity" evidence="1">
    <location>
        <begin position="90"/>
        <end position="106"/>
    </location>
</feature>
<organism evidence="3 4">
    <name type="scientific">Subtercola boreus</name>
    <dbReference type="NCBI Taxonomy" id="120213"/>
    <lineage>
        <taxon>Bacteria</taxon>
        <taxon>Bacillati</taxon>
        <taxon>Actinomycetota</taxon>
        <taxon>Actinomycetes</taxon>
        <taxon>Micrococcales</taxon>
        <taxon>Microbacteriaceae</taxon>
        <taxon>Subtercola</taxon>
    </lineage>
</organism>
<evidence type="ECO:0000313" key="3">
    <source>
        <dbReference type="EMBL" id="RFA08016.1"/>
    </source>
</evidence>